<proteinExistence type="predicted"/>
<dbReference type="InterPro" id="IPR039420">
    <property type="entry name" value="WalR-like"/>
</dbReference>
<organism evidence="6 7">
    <name type="scientific">Breznakiella homolactica</name>
    <dbReference type="NCBI Taxonomy" id="2798577"/>
    <lineage>
        <taxon>Bacteria</taxon>
        <taxon>Pseudomonadati</taxon>
        <taxon>Spirochaetota</taxon>
        <taxon>Spirochaetia</taxon>
        <taxon>Spirochaetales</taxon>
        <taxon>Breznakiellaceae</taxon>
        <taxon>Breznakiella</taxon>
    </lineage>
</organism>
<dbReference type="PANTHER" id="PTHR43214">
    <property type="entry name" value="TWO-COMPONENT RESPONSE REGULATOR"/>
    <property type="match status" value="1"/>
</dbReference>
<gene>
    <name evidence="6" type="ORF">JFL75_03285</name>
</gene>
<evidence type="ECO:0000259" key="5">
    <source>
        <dbReference type="PROSITE" id="PS50110"/>
    </source>
</evidence>
<reference evidence="6" key="1">
    <citation type="submission" date="2021-01" db="EMBL/GenBank/DDBJ databases">
        <title>Description of Breznakiella homolactica.</title>
        <authorList>
            <person name="Song Y."/>
            <person name="Brune A."/>
        </authorList>
    </citation>
    <scope>NUCLEOTIDE SEQUENCE</scope>
    <source>
        <strain evidence="6">RmG30</strain>
    </source>
</reference>
<dbReference type="SUPFAM" id="SSF46894">
    <property type="entry name" value="C-terminal effector domain of the bipartite response regulators"/>
    <property type="match status" value="1"/>
</dbReference>
<dbReference type="InterPro" id="IPR011006">
    <property type="entry name" value="CheY-like_superfamily"/>
</dbReference>
<dbReference type="SUPFAM" id="SSF52172">
    <property type="entry name" value="CheY-like"/>
    <property type="match status" value="1"/>
</dbReference>
<dbReference type="SMART" id="SM00421">
    <property type="entry name" value="HTH_LUXR"/>
    <property type="match status" value="1"/>
</dbReference>
<dbReference type="Gene3D" id="3.40.50.2300">
    <property type="match status" value="1"/>
</dbReference>
<dbReference type="AlphaFoldDB" id="A0A7T8BBE5"/>
<evidence type="ECO:0000313" key="7">
    <source>
        <dbReference type="Proteomes" id="UP000595917"/>
    </source>
</evidence>
<dbReference type="Proteomes" id="UP000595917">
    <property type="component" value="Chromosome"/>
</dbReference>
<feature type="domain" description="Response regulatory" evidence="5">
    <location>
        <begin position="7"/>
        <end position="124"/>
    </location>
</feature>
<dbReference type="Pfam" id="PF00196">
    <property type="entry name" value="GerE"/>
    <property type="match status" value="1"/>
</dbReference>
<dbReference type="GO" id="GO:0000160">
    <property type="term" value="P:phosphorelay signal transduction system"/>
    <property type="evidence" value="ECO:0007669"/>
    <property type="project" value="InterPro"/>
</dbReference>
<dbReference type="CDD" id="cd06170">
    <property type="entry name" value="LuxR_C_like"/>
    <property type="match status" value="1"/>
</dbReference>
<dbReference type="RefSeq" id="WP_215627254.1">
    <property type="nucleotide sequence ID" value="NZ_CP067089.2"/>
</dbReference>
<evidence type="ECO:0000256" key="1">
    <source>
        <dbReference type="ARBA" id="ARBA00022553"/>
    </source>
</evidence>
<dbReference type="PROSITE" id="PS50110">
    <property type="entry name" value="RESPONSE_REGULATORY"/>
    <property type="match status" value="1"/>
</dbReference>
<dbReference type="InterPro" id="IPR058245">
    <property type="entry name" value="NreC/VraR/RcsB-like_REC"/>
</dbReference>
<dbReference type="InterPro" id="IPR016032">
    <property type="entry name" value="Sig_transdc_resp-reg_C-effctor"/>
</dbReference>
<feature type="domain" description="HTH luxR-type" evidence="4">
    <location>
        <begin position="159"/>
        <end position="224"/>
    </location>
</feature>
<name>A0A7T8BBE5_9SPIR</name>
<dbReference type="SMART" id="SM00448">
    <property type="entry name" value="REC"/>
    <property type="match status" value="1"/>
</dbReference>
<protein>
    <submittedName>
        <fullName evidence="6">Response regulator transcription factor</fullName>
    </submittedName>
</protein>
<dbReference type="GO" id="GO:0003677">
    <property type="term" value="F:DNA binding"/>
    <property type="evidence" value="ECO:0007669"/>
    <property type="project" value="UniProtKB-KW"/>
</dbReference>
<dbReference type="Pfam" id="PF00072">
    <property type="entry name" value="Response_reg"/>
    <property type="match status" value="1"/>
</dbReference>
<evidence type="ECO:0000259" key="4">
    <source>
        <dbReference type="PROSITE" id="PS50043"/>
    </source>
</evidence>
<dbReference type="PRINTS" id="PR00038">
    <property type="entry name" value="HTHLUXR"/>
</dbReference>
<dbReference type="EMBL" id="CP067089">
    <property type="protein sequence ID" value="QQO09950.1"/>
    <property type="molecule type" value="Genomic_DNA"/>
</dbReference>
<keyword evidence="1 3" id="KW-0597">Phosphoprotein</keyword>
<evidence type="ECO:0000256" key="3">
    <source>
        <dbReference type="PROSITE-ProRule" id="PRU00169"/>
    </source>
</evidence>
<keyword evidence="7" id="KW-1185">Reference proteome</keyword>
<dbReference type="InterPro" id="IPR000792">
    <property type="entry name" value="Tscrpt_reg_LuxR_C"/>
</dbReference>
<sequence>MENPKLKILLADDQALFADSLCTFLNNYADDMEVVGIARNGKEAVSMAAQFRPDIILMDVRMPVMDGVEATRIIRKNHPDIKIIMLSTYHEDEFVRSSLLSGASGYLLKDISPTELITAVRALKGGIMQISPDIVQQLIHEKYSAPAGNTPEAFPGEEQFEWLETLTNREREIFILIATGYSNEEIAEKLNLNLQTVMNQVSTIYSKLEVKDRFEIIRKANRRPGT</sequence>
<evidence type="ECO:0000313" key="6">
    <source>
        <dbReference type="EMBL" id="QQO09950.1"/>
    </source>
</evidence>
<evidence type="ECO:0000256" key="2">
    <source>
        <dbReference type="ARBA" id="ARBA00023125"/>
    </source>
</evidence>
<dbReference type="PROSITE" id="PS50043">
    <property type="entry name" value="HTH_LUXR_2"/>
    <property type="match status" value="1"/>
</dbReference>
<dbReference type="InterPro" id="IPR001789">
    <property type="entry name" value="Sig_transdc_resp-reg_receiver"/>
</dbReference>
<dbReference type="KEGG" id="bhc:JFL75_03285"/>
<keyword evidence="2" id="KW-0238">DNA-binding</keyword>
<dbReference type="GO" id="GO:0006355">
    <property type="term" value="P:regulation of DNA-templated transcription"/>
    <property type="evidence" value="ECO:0007669"/>
    <property type="project" value="InterPro"/>
</dbReference>
<feature type="modified residue" description="4-aspartylphosphate" evidence="3">
    <location>
        <position position="59"/>
    </location>
</feature>
<dbReference type="CDD" id="cd17535">
    <property type="entry name" value="REC_NarL-like"/>
    <property type="match status" value="1"/>
</dbReference>
<accession>A0A7T8BBE5</accession>